<sequence length="393" mass="40835">MSSTINSVIKKEFVVSKKLFIPVYQNIASAPVPTKGSLAFDKTTQSIIVSNGINWQSPSASNATPASRGIVYGTTSSVAGTVTGYGYLCGSGTGTCVYVGANAGEFNVGVQTGLTFVGNFAGRVLQAATNKVMIGGGAGQNDAGLQQNSVGIGYLALVTANTGTDNVAIGTQSQSVGRGSGNCSIGVQSLGSQSLTTATYNNCVAIGYLRLQSPTTLSSGLVAIGNTNIWNPGATATDIVYIGNGTTIPANATNIVAFGSGTFAGAVVPNNTFAVADNITQLRSFGLSVSASANILQFDPVTGLITQAASSKRFKENIRELEPFPSLLETKVCTYDIDGGKDHGVIAEEVPEEYASFDIEGQRNGVKFSRIIMYLLSRVQSLQKEIEEIQQKQ</sequence>
<accession>A0AA96ESZ1</accession>
<name>A0AA96ESZ1_9VIRU</name>
<organism evidence="1">
    <name type="scientific">Marseillevirus sp</name>
    <dbReference type="NCBI Taxonomy" id="2809551"/>
    <lineage>
        <taxon>Viruses</taxon>
        <taxon>Varidnaviria</taxon>
        <taxon>Bamfordvirae</taxon>
        <taxon>Nucleocytoviricota</taxon>
        <taxon>Megaviricetes</taxon>
        <taxon>Pimascovirales</taxon>
        <taxon>Pimascovirales incertae sedis</taxon>
        <taxon>Marseilleviridae</taxon>
        <taxon>Marseillevirus</taxon>
    </lineage>
</organism>
<dbReference type="InterPro" id="IPR011049">
    <property type="entry name" value="Serralysin-like_metalloprot_C"/>
</dbReference>
<dbReference type="EMBL" id="OR343189">
    <property type="protein sequence ID" value="WNL50547.1"/>
    <property type="molecule type" value="Genomic_DNA"/>
</dbReference>
<evidence type="ECO:0000313" key="1">
    <source>
        <dbReference type="EMBL" id="WNL50547.1"/>
    </source>
</evidence>
<protein>
    <recommendedName>
        <fullName evidence="2">Peptidase S74 domain-containing protein</fullName>
    </recommendedName>
</protein>
<dbReference type="Gene3D" id="2.150.10.10">
    <property type="entry name" value="Serralysin-like metalloprotease, C-terminal"/>
    <property type="match status" value="1"/>
</dbReference>
<evidence type="ECO:0008006" key="2">
    <source>
        <dbReference type="Google" id="ProtNLM"/>
    </source>
</evidence>
<gene>
    <name evidence="1" type="ORF">MarDSR_508</name>
</gene>
<reference evidence="1" key="1">
    <citation type="submission" date="2023-07" db="EMBL/GenBank/DDBJ databases">
        <authorList>
            <person name="Xia Y."/>
        </authorList>
    </citation>
    <scope>NUCLEOTIDE SEQUENCE</scope>
    <source>
        <strain evidence="1">E</strain>
    </source>
</reference>
<proteinExistence type="predicted"/>